<reference evidence="2 3" key="1">
    <citation type="journal article" date="2019" name="Emerg. Microbes Infect.">
        <title>Comprehensive subspecies identification of 175 nontuberculous mycobacteria species based on 7547 genomic profiles.</title>
        <authorList>
            <person name="Matsumoto Y."/>
            <person name="Kinjo T."/>
            <person name="Motooka D."/>
            <person name="Nabeya D."/>
            <person name="Jung N."/>
            <person name="Uechi K."/>
            <person name="Horii T."/>
            <person name="Iida T."/>
            <person name="Fujita J."/>
            <person name="Nakamura S."/>
        </authorList>
    </citation>
    <scope>NUCLEOTIDE SEQUENCE [LARGE SCALE GENOMIC DNA]</scope>
    <source>
        <strain evidence="2 3">JCM 14742</strain>
    </source>
</reference>
<keyword evidence="3" id="KW-1185">Reference proteome</keyword>
<evidence type="ECO:0000313" key="3">
    <source>
        <dbReference type="Proteomes" id="UP000467105"/>
    </source>
</evidence>
<evidence type="ECO:0000313" key="2">
    <source>
        <dbReference type="EMBL" id="BBZ46163.1"/>
    </source>
</evidence>
<feature type="region of interest" description="Disordered" evidence="1">
    <location>
        <begin position="37"/>
        <end position="58"/>
    </location>
</feature>
<feature type="compositionally biased region" description="Pro residues" evidence="1">
    <location>
        <begin position="144"/>
        <end position="158"/>
    </location>
</feature>
<protein>
    <submittedName>
        <fullName evidence="2">Uncharacterized protein</fullName>
    </submittedName>
</protein>
<name>A0A7I7YYZ1_9MYCO</name>
<organism evidence="2 3">
    <name type="scientific">Mycobacterium parmense</name>
    <dbReference type="NCBI Taxonomy" id="185642"/>
    <lineage>
        <taxon>Bacteria</taxon>
        <taxon>Bacillati</taxon>
        <taxon>Actinomycetota</taxon>
        <taxon>Actinomycetes</taxon>
        <taxon>Mycobacteriales</taxon>
        <taxon>Mycobacteriaceae</taxon>
        <taxon>Mycobacterium</taxon>
        <taxon>Mycobacterium simiae complex</taxon>
    </lineage>
</organism>
<proteinExistence type="predicted"/>
<dbReference type="AlphaFoldDB" id="A0A7I7YYZ1"/>
<sequence length="183" mass="20318">MTTAPQFILTFRGVEVGRYETPERAVAAARSVIDTEIGSRPGAADQEPTELPRIEWQPPRMAFPFDAAGYWSYRAQSRMRDAQRAAPPQPTVGRRFDPPPPPAPTRFDSPQERGIAGDASMLPRGPDAYEQAPVCGGPPQWESPHPPPQPVYGGPPPWATGRPPAKERQPKRRWFGKNRDESK</sequence>
<dbReference type="Proteomes" id="UP000467105">
    <property type="component" value="Chromosome"/>
</dbReference>
<dbReference type="EMBL" id="AP022614">
    <property type="protein sequence ID" value="BBZ46163.1"/>
    <property type="molecule type" value="Genomic_DNA"/>
</dbReference>
<feature type="region of interest" description="Disordered" evidence="1">
    <location>
        <begin position="76"/>
        <end position="183"/>
    </location>
</feature>
<dbReference type="RefSeq" id="WP_197745594.1">
    <property type="nucleotide sequence ID" value="NZ_AP022614.1"/>
</dbReference>
<evidence type="ECO:0000256" key="1">
    <source>
        <dbReference type="SAM" id="MobiDB-lite"/>
    </source>
</evidence>
<accession>A0A7I7YYZ1</accession>
<gene>
    <name evidence="2" type="ORF">MPRM_34440</name>
</gene>